<sequence length="206" mass="23299">MTKLLVVRAHPLTGRKSRSMQVTDAFLTSYRLSNPTHVIEDINVYNQYLPEIDKDLLEAWSILQNGGRFYTLSEQQQRKVTVFDSFTDSFLDHDKIVITNPLWNLSIPTKLKAWFDAITVAGKTFQYTDHGSVGMIEGKKALHIQANGGVYGGKDPASQYVKMMLNFLGIEDCEQLFVEGMNHHPEQAEEIVEKAMEKATALGKVF</sequence>
<protein>
    <recommendedName>
        <fullName evidence="6">FMN dependent NADH:quinone oxidoreductase</fullName>
        <ecNumber evidence="6">1.6.5.-</ecNumber>
    </recommendedName>
    <alternativeName>
        <fullName evidence="6">Azo-dye reductase</fullName>
    </alternativeName>
    <alternativeName>
        <fullName evidence="6">FMN-dependent NADH-azo compound oxidoreductase</fullName>
    </alternativeName>
    <alternativeName>
        <fullName evidence="6">FMN-dependent NADH-azoreductase</fullName>
        <ecNumber evidence="6">1.7.1.17</ecNumber>
    </alternativeName>
</protein>
<comment type="function">
    <text evidence="6">Quinone reductase that provides resistance to thiol-specific stress caused by electrophilic quinones.</text>
</comment>
<dbReference type="RefSeq" id="WP_114352580.1">
    <property type="nucleotide sequence ID" value="NZ_QPJJ01000005.1"/>
</dbReference>
<dbReference type="PANTHER" id="PTHR43741:SF7">
    <property type="entry name" value="FMN-DEPENDENT NADH:QUINONE OXIDOREDUCTASE"/>
    <property type="match status" value="1"/>
</dbReference>
<comment type="cofactor">
    <cofactor evidence="6">
        <name>FMN</name>
        <dbReference type="ChEBI" id="CHEBI:58210"/>
    </cofactor>
    <text evidence="6">Binds 1 FMN per subunit.</text>
</comment>
<keyword evidence="4 6" id="KW-0520">NAD</keyword>
<feature type="domain" description="Flavodoxin-like fold" evidence="7">
    <location>
        <begin position="3"/>
        <end position="200"/>
    </location>
</feature>
<dbReference type="EC" id="1.7.1.17" evidence="6"/>
<comment type="similarity">
    <text evidence="6">Belongs to the azoreductase type 1 family.</text>
</comment>
<dbReference type="OrthoDB" id="9805013at2"/>
<dbReference type="AlphaFoldDB" id="A0A368XVW4"/>
<name>A0A368XVW4_9BACI</name>
<keyword evidence="3 6" id="KW-0560">Oxidoreductase</keyword>
<comment type="function">
    <text evidence="6">Also exhibits azoreductase activity. Catalyzes the reductive cleavage of the azo bond in aromatic azo compounds to the corresponding amines.</text>
</comment>
<dbReference type="GO" id="GO:0016652">
    <property type="term" value="F:oxidoreductase activity, acting on NAD(P)H as acceptor"/>
    <property type="evidence" value="ECO:0007669"/>
    <property type="project" value="UniProtKB-UniRule"/>
</dbReference>
<feature type="binding site" evidence="6">
    <location>
        <begin position="17"/>
        <end position="19"/>
    </location>
    <ligand>
        <name>FMN</name>
        <dbReference type="ChEBI" id="CHEBI:58210"/>
    </ligand>
</feature>
<dbReference type="PANTHER" id="PTHR43741">
    <property type="entry name" value="FMN-DEPENDENT NADH-AZOREDUCTASE 1"/>
    <property type="match status" value="1"/>
</dbReference>
<dbReference type="EMBL" id="QPJJ01000005">
    <property type="protein sequence ID" value="RCW72035.1"/>
    <property type="molecule type" value="Genomic_DNA"/>
</dbReference>
<evidence type="ECO:0000256" key="5">
    <source>
        <dbReference type="ARBA" id="ARBA00048542"/>
    </source>
</evidence>
<comment type="caution">
    <text evidence="6">Lacks conserved residue(s) required for the propagation of feature annotation.</text>
</comment>
<dbReference type="HAMAP" id="MF_01216">
    <property type="entry name" value="Azoreductase_type1"/>
    <property type="match status" value="1"/>
</dbReference>
<comment type="catalytic activity">
    <reaction evidence="5">
        <text>N,N-dimethyl-1,4-phenylenediamine + anthranilate + 2 NAD(+) = 2-(4-dimethylaminophenyl)diazenylbenzoate + 2 NADH + 2 H(+)</text>
        <dbReference type="Rhea" id="RHEA:55872"/>
        <dbReference type="ChEBI" id="CHEBI:15378"/>
        <dbReference type="ChEBI" id="CHEBI:15783"/>
        <dbReference type="ChEBI" id="CHEBI:16567"/>
        <dbReference type="ChEBI" id="CHEBI:57540"/>
        <dbReference type="ChEBI" id="CHEBI:57945"/>
        <dbReference type="ChEBI" id="CHEBI:71579"/>
        <dbReference type="EC" id="1.7.1.17"/>
    </reaction>
    <physiologicalReaction direction="right-to-left" evidence="5">
        <dbReference type="Rhea" id="RHEA:55874"/>
    </physiologicalReaction>
</comment>
<dbReference type="InterPro" id="IPR029039">
    <property type="entry name" value="Flavoprotein-like_sf"/>
</dbReference>
<keyword evidence="9" id="KW-1185">Reference proteome</keyword>
<evidence type="ECO:0000259" key="7">
    <source>
        <dbReference type="Pfam" id="PF02525"/>
    </source>
</evidence>
<dbReference type="SUPFAM" id="SSF52218">
    <property type="entry name" value="Flavoproteins"/>
    <property type="match status" value="1"/>
</dbReference>
<evidence type="ECO:0000313" key="8">
    <source>
        <dbReference type="EMBL" id="RCW72035.1"/>
    </source>
</evidence>
<dbReference type="Proteomes" id="UP000252585">
    <property type="component" value="Unassembled WGS sequence"/>
</dbReference>
<dbReference type="GO" id="GO:0009055">
    <property type="term" value="F:electron transfer activity"/>
    <property type="evidence" value="ECO:0007669"/>
    <property type="project" value="UniProtKB-UniRule"/>
</dbReference>
<dbReference type="InterPro" id="IPR050104">
    <property type="entry name" value="FMN-dep_NADH:Q_OxRdtase_AzoR1"/>
</dbReference>
<evidence type="ECO:0000256" key="1">
    <source>
        <dbReference type="ARBA" id="ARBA00022630"/>
    </source>
</evidence>
<proteinExistence type="inferred from homology"/>
<keyword evidence="2 6" id="KW-0288">FMN</keyword>
<dbReference type="Gene3D" id="3.40.50.360">
    <property type="match status" value="1"/>
</dbReference>
<organism evidence="8 9">
    <name type="scientific">Saliterribacillus persicus</name>
    <dbReference type="NCBI Taxonomy" id="930114"/>
    <lineage>
        <taxon>Bacteria</taxon>
        <taxon>Bacillati</taxon>
        <taxon>Bacillota</taxon>
        <taxon>Bacilli</taxon>
        <taxon>Bacillales</taxon>
        <taxon>Bacillaceae</taxon>
        <taxon>Saliterribacillus</taxon>
    </lineage>
</organism>
<accession>A0A368XVW4</accession>
<gene>
    <name evidence="6" type="primary">azoR</name>
    <name evidence="8" type="ORF">DFR57_105220</name>
</gene>
<keyword evidence="1 6" id="KW-0285">Flavoprotein</keyword>
<evidence type="ECO:0000313" key="9">
    <source>
        <dbReference type="Proteomes" id="UP000252585"/>
    </source>
</evidence>
<dbReference type="EC" id="1.6.5.-" evidence="6"/>
<comment type="caution">
    <text evidence="8">The sequence shown here is derived from an EMBL/GenBank/DDBJ whole genome shotgun (WGS) entry which is preliminary data.</text>
</comment>
<evidence type="ECO:0000256" key="4">
    <source>
        <dbReference type="ARBA" id="ARBA00023027"/>
    </source>
</evidence>
<evidence type="ECO:0000256" key="6">
    <source>
        <dbReference type="HAMAP-Rule" id="MF_01216"/>
    </source>
</evidence>
<evidence type="ECO:0000256" key="2">
    <source>
        <dbReference type="ARBA" id="ARBA00022643"/>
    </source>
</evidence>
<dbReference type="InterPro" id="IPR003680">
    <property type="entry name" value="Flavodoxin_fold"/>
</dbReference>
<comment type="catalytic activity">
    <reaction evidence="6">
        <text>2 a quinone + NADH + H(+) = 2 a 1,4-benzosemiquinone + NAD(+)</text>
        <dbReference type="Rhea" id="RHEA:65952"/>
        <dbReference type="ChEBI" id="CHEBI:15378"/>
        <dbReference type="ChEBI" id="CHEBI:57540"/>
        <dbReference type="ChEBI" id="CHEBI:57945"/>
        <dbReference type="ChEBI" id="CHEBI:132124"/>
        <dbReference type="ChEBI" id="CHEBI:134225"/>
    </reaction>
</comment>
<comment type="subunit">
    <text evidence="6">Homodimer.</text>
</comment>
<dbReference type="GO" id="GO:0016655">
    <property type="term" value="F:oxidoreductase activity, acting on NAD(P)H, quinone or similar compound as acceptor"/>
    <property type="evidence" value="ECO:0007669"/>
    <property type="project" value="InterPro"/>
</dbReference>
<dbReference type="Pfam" id="PF02525">
    <property type="entry name" value="Flavodoxin_2"/>
    <property type="match status" value="1"/>
</dbReference>
<dbReference type="InterPro" id="IPR023048">
    <property type="entry name" value="NADH:quinone_OxRdtase_FMN_depd"/>
</dbReference>
<reference evidence="8 9" key="1">
    <citation type="submission" date="2018-07" db="EMBL/GenBank/DDBJ databases">
        <title>Genomic Encyclopedia of Type Strains, Phase IV (KMG-IV): sequencing the most valuable type-strain genomes for metagenomic binning, comparative biology and taxonomic classification.</title>
        <authorList>
            <person name="Goeker M."/>
        </authorList>
    </citation>
    <scope>NUCLEOTIDE SEQUENCE [LARGE SCALE GENOMIC DNA]</scope>
    <source>
        <strain evidence="8 9">DSM 27696</strain>
    </source>
</reference>
<evidence type="ECO:0000256" key="3">
    <source>
        <dbReference type="ARBA" id="ARBA00023002"/>
    </source>
</evidence>
<dbReference type="GO" id="GO:0010181">
    <property type="term" value="F:FMN binding"/>
    <property type="evidence" value="ECO:0007669"/>
    <property type="project" value="UniProtKB-UniRule"/>
</dbReference>